<keyword evidence="3" id="KW-1185">Reference proteome</keyword>
<keyword evidence="1" id="KW-1133">Transmembrane helix</keyword>
<evidence type="ECO:0000256" key="1">
    <source>
        <dbReference type="SAM" id="Phobius"/>
    </source>
</evidence>
<keyword evidence="1" id="KW-0812">Transmembrane</keyword>
<feature type="transmembrane region" description="Helical" evidence="1">
    <location>
        <begin position="144"/>
        <end position="164"/>
    </location>
</feature>
<evidence type="ECO:0000313" key="3">
    <source>
        <dbReference type="Proteomes" id="UP000402241"/>
    </source>
</evidence>
<name>A0ABX6DZB3_9ACTN</name>
<evidence type="ECO:0000313" key="2">
    <source>
        <dbReference type="EMBL" id="QGL47203.1"/>
    </source>
</evidence>
<reference evidence="2 3" key="1">
    <citation type="submission" date="2019-10" db="EMBL/GenBank/DDBJ databases">
        <title>Genome Sequence of Micromonospora terminaliae DSM 101760.</title>
        <authorList>
            <person name="Guo L."/>
        </authorList>
    </citation>
    <scope>NUCLEOTIDE SEQUENCE [LARGE SCALE GENOMIC DNA]</scope>
    <source>
        <strain evidence="2 3">DSM 101760</strain>
    </source>
</reference>
<gene>
    <name evidence="2" type="ORF">GCE86_09195</name>
</gene>
<sequence>MARRRRRPATPPVQDRRGWGEVIAMGLVFFLGGLSLAVASAVYMTRVSAKADRLRADGVPVTATVSHFYNGWGRNSGPDGLIVTYEYQGGYYQDRIRCGGGTGCQREPPVEMTVWVDPARPQEFVAANGDTDDSAAWLNRWSRIVTGGLFAALGAVTLVVALFGDRLLAWSRARAK</sequence>
<organism evidence="2 3">
    <name type="scientific">Micromonospora terminaliae</name>
    <dbReference type="NCBI Taxonomy" id="1914461"/>
    <lineage>
        <taxon>Bacteria</taxon>
        <taxon>Bacillati</taxon>
        <taxon>Actinomycetota</taxon>
        <taxon>Actinomycetes</taxon>
        <taxon>Micromonosporales</taxon>
        <taxon>Micromonosporaceae</taxon>
        <taxon>Micromonospora</taxon>
    </lineage>
</organism>
<feature type="transmembrane region" description="Helical" evidence="1">
    <location>
        <begin position="21"/>
        <end position="44"/>
    </location>
</feature>
<dbReference type="EMBL" id="CP045309">
    <property type="protein sequence ID" value="QGL47203.1"/>
    <property type="molecule type" value="Genomic_DNA"/>
</dbReference>
<keyword evidence="1" id="KW-0472">Membrane</keyword>
<accession>A0ABX6DZB3</accession>
<proteinExistence type="predicted"/>
<protein>
    <submittedName>
        <fullName evidence="2">DUF3592 domain-containing protein</fullName>
    </submittedName>
</protein>
<dbReference type="Proteomes" id="UP000402241">
    <property type="component" value="Chromosome"/>
</dbReference>